<gene>
    <name evidence="4" type="ORF">I2501_34525</name>
</gene>
<dbReference type="Proteomes" id="UP000657385">
    <property type="component" value="Unassembled WGS sequence"/>
</dbReference>
<dbReference type="InterPro" id="IPR036366">
    <property type="entry name" value="PGBDSf"/>
</dbReference>
<protein>
    <submittedName>
        <fullName evidence="4">Peptidoglycan-binding protein</fullName>
    </submittedName>
</protein>
<keyword evidence="2" id="KW-0472">Membrane</keyword>
<dbReference type="InterPro" id="IPR002477">
    <property type="entry name" value="Peptidoglycan-bd-like"/>
</dbReference>
<evidence type="ECO:0000259" key="3">
    <source>
        <dbReference type="Pfam" id="PF01471"/>
    </source>
</evidence>
<dbReference type="RefSeq" id="WP_196198122.1">
    <property type="nucleotide sequence ID" value="NZ_JADPRT010000020.1"/>
</dbReference>
<feature type="compositionally biased region" description="Low complexity" evidence="1">
    <location>
        <begin position="269"/>
        <end position="289"/>
    </location>
</feature>
<feature type="region of interest" description="Disordered" evidence="1">
    <location>
        <begin position="269"/>
        <end position="332"/>
    </location>
</feature>
<dbReference type="Gene3D" id="1.10.101.10">
    <property type="entry name" value="PGBD-like superfamily/PGBD"/>
    <property type="match status" value="1"/>
</dbReference>
<keyword evidence="2" id="KW-0812">Transmembrane</keyword>
<sequence>MSIWTSLEPASTTVDPGGTALVRLRVRNTGDIVDEYRFVPVGAVAPYVTVEPATLRLYPGTTGTVELRFAPPRTPDATAGPNPYGIQVVPSEHPEATTVPEGNLTITPFTELRAELVPHTVRGRFRGRPVLALDNLGNTRVTASVAGGDNGDQLAFELHPASVQIEPGRAAFVKATVRPQRVTWLGRKENRPFRLTAQRSGAERLPVDGTFVQLAVLPRWLATVFSLVAGLAVACVALWFAYAPHLHSLARPLTQSVAATTLPAAAPSGLASATGGTPGSTPGAPAASQGGSGGSASGGTGGGSGGGGGAGGGGGGGSKRAAPRGPLPFRAGDGPNLFVEFAQDRLMGDTDRTIGVMDPATVAAIAQFQQTDDRMYHGQTVRSDGLGNLGRATMTALLTAHFGSSAPSLRPGDDNSDVVWLYNAVIWGSNADFSTSDVNKTAPLTQDNIEYLMRGPYPGQAFDGAVQGALRFYQRDVGIPVTGQADAATFAALHAGRVVAQSAPGTVSATNWPPPPK</sequence>
<keyword evidence="2" id="KW-1133">Transmembrane helix</keyword>
<evidence type="ECO:0000313" key="4">
    <source>
        <dbReference type="EMBL" id="MBF9073144.1"/>
    </source>
</evidence>
<feature type="transmembrane region" description="Helical" evidence="2">
    <location>
        <begin position="220"/>
        <end position="242"/>
    </location>
</feature>
<dbReference type="EMBL" id="JADPRT010000020">
    <property type="protein sequence ID" value="MBF9073144.1"/>
    <property type="molecule type" value="Genomic_DNA"/>
</dbReference>
<feature type="domain" description="Peptidoglycan binding-like" evidence="3">
    <location>
        <begin position="461"/>
        <end position="493"/>
    </location>
</feature>
<evidence type="ECO:0000313" key="5">
    <source>
        <dbReference type="Proteomes" id="UP000657385"/>
    </source>
</evidence>
<dbReference type="Pfam" id="PF01471">
    <property type="entry name" value="PG_binding_1"/>
    <property type="match status" value="1"/>
</dbReference>
<proteinExistence type="predicted"/>
<comment type="caution">
    <text evidence="4">The sequence shown here is derived from an EMBL/GenBank/DDBJ whole genome shotgun (WGS) entry which is preliminary data.</text>
</comment>
<reference evidence="4" key="1">
    <citation type="submission" date="2020-11" db="EMBL/GenBank/DDBJ databases">
        <title>Isolation and identification of active actinomycetes.</title>
        <authorList>
            <person name="Yu B."/>
        </authorList>
    </citation>
    <scope>NUCLEOTIDE SEQUENCE</scope>
    <source>
        <strain evidence="4">NEAU-YB345</strain>
    </source>
</reference>
<keyword evidence="5" id="KW-1185">Reference proteome</keyword>
<dbReference type="InterPro" id="IPR036365">
    <property type="entry name" value="PGBD-like_sf"/>
</dbReference>
<accession>A0A931FJX3</accession>
<dbReference type="SUPFAM" id="SSF47090">
    <property type="entry name" value="PGBD-like"/>
    <property type="match status" value="1"/>
</dbReference>
<name>A0A931FJX3_9ACTN</name>
<evidence type="ECO:0000256" key="2">
    <source>
        <dbReference type="SAM" id="Phobius"/>
    </source>
</evidence>
<organism evidence="4 5">
    <name type="scientific">Streptacidiphilus fuscans</name>
    <dbReference type="NCBI Taxonomy" id="2789292"/>
    <lineage>
        <taxon>Bacteria</taxon>
        <taxon>Bacillati</taxon>
        <taxon>Actinomycetota</taxon>
        <taxon>Actinomycetes</taxon>
        <taxon>Kitasatosporales</taxon>
        <taxon>Streptomycetaceae</taxon>
        <taxon>Streptacidiphilus</taxon>
    </lineage>
</organism>
<evidence type="ECO:0000256" key="1">
    <source>
        <dbReference type="SAM" id="MobiDB-lite"/>
    </source>
</evidence>
<dbReference type="AlphaFoldDB" id="A0A931FJX3"/>
<feature type="compositionally biased region" description="Gly residues" evidence="1">
    <location>
        <begin position="290"/>
        <end position="318"/>
    </location>
</feature>